<accession>A0A1Y3BMJ4</accession>
<dbReference type="GO" id="GO:0044231">
    <property type="term" value="C:host cell presynaptic membrane"/>
    <property type="evidence" value="ECO:0007669"/>
    <property type="project" value="UniProtKB-KW"/>
</dbReference>
<evidence type="ECO:0000256" key="6">
    <source>
        <dbReference type="ARBA" id="ARBA00023043"/>
    </source>
</evidence>
<evidence type="ECO:0000256" key="4">
    <source>
        <dbReference type="ARBA" id="ARBA00022737"/>
    </source>
</evidence>
<evidence type="ECO:0000256" key="2">
    <source>
        <dbReference type="ARBA" id="ARBA00022483"/>
    </source>
</evidence>
<dbReference type="Pfam" id="PF12796">
    <property type="entry name" value="Ank_2"/>
    <property type="match status" value="1"/>
</dbReference>
<evidence type="ECO:0000256" key="5">
    <source>
        <dbReference type="ARBA" id="ARBA00023028"/>
    </source>
</evidence>
<keyword evidence="3" id="KW-1052">Target cell membrane</keyword>
<keyword evidence="6 8" id="KW-0040">ANK repeat</keyword>
<proteinExistence type="predicted"/>
<keyword evidence="2" id="KW-0268">Exocytosis</keyword>
<dbReference type="PANTHER" id="PTHR24171:SF9">
    <property type="entry name" value="ANKYRIN REPEAT DOMAIN-CONTAINING PROTEIN 39"/>
    <property type="match status" value="1"/>
</dbReference>
<evidence type="ECO:0000313" key="10">
    <source>
        <dbReference type="Proteomes" id="UP000194236"/>
    </source>
</evidence>
<dbReference type="PANTHER" id="PTHR24171">
    <property type="entry name" value="ANKYRIN REPEAT DOMAIN-CONTAINING PROTEIN 39-RELATED"/>
    <property type="match status" value="1"/>
</dbReference>
<keyword evidence="7" id="KW-1053">Target membrane</keyword>
<evidence type="ECO:0000256" key="8">
    <source>
        <dbReference type="PROSITE-ProRule" id="PRU00023"/>
    </source>
</evidence>
<feature type="repeat" description="ANK" evidence="8">
    <location>
        <begin position="121"/>
        <end position="153"/>
    </location>
</feature>
<keyword evidence="5" id="KW-0800">Toxin</keyword>
<keyword evidence="5" id="KW-0528">Neurotoxin</keyword>
<protein>
    <submittedName>
        <fullName evidence="9">Ankyrin repeat domain containing protein</fullName>
    </submittedName>
</protein>
<dbReference type="EMBL" id="MUJZ01009746">
    <property type="protein sequence ID" value="OTF82199.1"/>
    <property type="molecule type" value="Genomic_DNA"/>
</dbReference>
<keyword evidence="7" id="KW-0472">Membrane</keyword>
<dbReference type="SMART" id="SM00248">
    <property type="entry name" value="ANK"/>
    <property type="match status" value="3"/>
</dbReference>
<evidence type="ECO:0000256" key="3">
    <source>
        <dbReference type="ARBA" id="ARBA00022537"/>
    </source>
</evidence>
<dbReference type="PROSITE" id="PS50297">
    <property type="entry name" value="ANK_REP_REGION"/>
    <property type="match status" value="2"/>
</dbReference>
<comment type="caution">
    <text evidence="9">The sequence shown here is derived from an EMBL/GenBank/DDBJ whole genome shotgun (WGS) entry which is preliminary data.</text>
</comment>
<dbReference type="InterPro" id="IPR002110">
    <property type="entry name" value="Ankyrin_rpt"/>
</dbReference>
<dbReference type="OrthoDB" id="6362414at2759"/>
<dbReference type="Gene3D" id="1.25.40.20">
    <property type="entry name" value="Ankyrin repeat-containing domain"/>
    <property type="match status" value="1"/>
</dbReference>
<feature type="repeat" description="ANK" evidence="8">
    <location>
        <begin position="88"/>
        <end position="120"/>
    </location>
</feature>
<dbReference type="Proteomes" id="UP000194236">
    <property type="component" value="Unassembled WGS sequence"/>
</dbReference>
<dbReference type="GO" id="GO:0044218">
    <property type="term" value="C:other organism cell membrane"/>
    <property type="evidence" value="ECO:0007669"/>
    <property type="project" value="UniProtKB-KW"/>
</dbReference>
<name>A0A1Y3BMJ4_EURMA</name>
<dbReference type="AlphaFoldDB" id="A0A1Y3BMJ4"/>
<evidence type="ECO:0000256" key="7">
    <source>
        <dbReference type="ARBA" id="ARBA00023298"/>
    </source>
</evidence>
<comment type="subcellular location">
    <subcellularLocation>
        <location evidence="1">Target cell membrane</location>
    </subcellularLocation>
</comment>
<sequence length="194" mass="21884">MKVKKFFDSIRRLSSSSPSSTSTFNQRRLSMASIQSMPSIRVIRGGYNIDLQKVDSSFTKLHKAVYLNNVDRVRKHLRTINVNSMDNFKRTPMHYASCNGNLTIIKQLMSTGANLDIQDCDGRTPLIKAVECGHNDIVRLLVNAGAKVDLADNDYGNTALHYSLLNDNLDAALYIISNAMNIDYNKRNQVSIYY</sequence>
<keyword evidence="4" id="KW-0677">Repeat</keyword>
<reference evidence="9 10" key="1">
    <citation type="submission" date="2017-03" db="EMBL/GenBank/DDBJ databases">
        <title>Genome Survey of Euroglyphus maynei.</title>
        <authorList>
            <person name="Arlian L.G."/>
            <person name="Morgan M.S."/>
            <person name="Rider S.D."/>
        </authorList>
    </citation>
    <scope>NUCLEOTIDE SEQUENCE [LARGE SCALE GENOMIC DNA]</scope>
    <source>
        <strain evidence="9">Arlian Lab</strain>
        <tissue evidence="9">Whole body</tissue>
    </source>
</reference>
<keyword evidence="10" id="KW-1185">Reference proteome</keyword>
<evidence type="ECO:0000256" key="1">
    <source>
        <dbReference type="ARBA" id="ARBA00004175"/>
    </source>
</evidence>
<gene>
    <name evidence="9" type="ORF">BLA29_008021</name>
</gene>
<dbReference type="SUPFAM" id="SSF48403">
    <property type="entry name" value="Ankyrin repeat"/>
    <property type="match status" value="1"/>
</dbReference>
<evidence type="ECO:0000313" key="9">
    <source>
        <dbReference type="EMBL" id="OTF82199.1"/>
    </source>
</evidence>
<dbReference type="PROSITE" id="PS50088">
    <property type="entry name" value="ANK_REPEAT"/>
    <property type="match status" value="2"/>
</dbReference>
<organism evidence="9 10">
    <name type="scientific">Euroglyphus maynei</name>
    <name type="common">Mayne's house dust mite</name>
    <dbReference type="NCBI Taxonomy" id="6958"/>
    <lineage>
        <taxon>Eukaryota</taxon>
        <taxon>Metazoa</taxon>
        <taxon>Ecdysozoa</taxon>
        <taxon>Arthropoda</taxon>
        <taxon>Chelicerata</taxon>
        <taxon>Arachnida</taxon>
        <taxon>Acari</taxon>
        <taxon>Acariformes</taxon>
        <taxon>Sarcoptiformes</taxon>
        <taxon>Astigmata</taxon>
        <taxon>Psoroptidia</taxon>
        <taxon>Analgoidea</taxon>
        <taxon>Pyroglyphidae</taxon>
        <taxon>Pyroglyphinae</taxon>
        <taxon>Euroglyphus</taxon>
    </lineage>
</organism>
<keyword evidence="5" id="KW-0638">Presynaptic neurotoxin</keyword>
<dbReference type="GO" id="GO:0006887">
    <property type="term" value="P:exocytosis"/>
    <property type="evidence" value="ECO:0007669"/>
    <property type="project" value="UniProtKB-KW"/>
</dbReference>
<dbReference type="InterPro" id="IPR036770">
    <property type="entry name" value="Ankyrin_rpt-contain_sf"/>
</dbReference>